<feature type="repeat" description="ANK" evidence="8">
    <location>
        <begin position="423"/>
        <end position="445"/>
    </location>
</feature>
<evidence type="ECO:0000313" key="11">
    <source>
        <dbReference type="Proteomes" id="UP001378592"/>
    </source>
</evidence>
<protein>
    <recommendedName>
        <fullName evidence="3">glutaminase</fullName>
        <ecNumber evidence="3">3.5.1.2</ecNumber>
    </recommendedName>
</protein>
<dbReference type="NCBIfam" id="TIGR03814">
    <property type="entry name" value="Gln_ase"/>
    <property type="match status" value="1"/>
</dbReference>
<dbReference type="GO" id="GO:0006537">
    <property type="term" value="P:glutamate biosynthetic process"/>
    <property type="evidence" value="ECO:0007669"/>
    <property type="project" value="TreeGrafter"/>
</dbReference>
<keyword evidence="6 8" id="KW-0040">ANK repeat</keyword>
<dbReference type="FunFam" id="3.40.710.10:FF:000005">
    <property type="entry name" value="Glutaminase"/>
    <property type="match status" value="1"/>
</dbReference>
<accession>A0AAN9VX93</accession>
<dbReference type="SUPFAM" id="SSF56601">
    <property type="entry name" value="beta-lactamase/transpeptidase-like"/>
    <property type="match status" value="1"/>
</dbReference>
<dbReference type="InterPro" id="IPR041541">
    <property type="entry name" value="Glutaminase_EF-hand"/>
</dbReference>
<dbReference type="Pfam" id="PF17959">
    <property type="entry name" value="EF-hand_14"/>
    <property type="match status" value="1"/>
</dbReference>
<evidence type="ECO:0000256" key="4">
    <source>
        <dbReference type="ARBA" id="ARBA00022737"/>
    </source>
</evidence>
<evidence type="ECO:0000313" key="10">
    <source>
        <dbReference type="EMBL" id="KAK7868112.1"/>
    </source>
</evidence>
<evidence type="ECO:0000256" key="8">
    <source>
        <dbReference type="PROSITE-ProRule" id="PRU00023"/>
    </source>
</evidence>
<keyword evidence="11" id="KW-1185">Reference proteome</keyword>
<dbReference type="Gene3D" id="1.25.40.20">
    <property type="entry name" value="Ankyrin repeat-containing domain"/>
    <property type="match status" value="1"/>
</dbReference>
<name>A0AAN9VX93_9ORTH</name>
<evidence type="ECO:0000256" key="6">
    <source>
        <dbReference type="ARBA" id="ARBA00023043"/>
    </source>
</evidence>
<dbReference type="FunFam" id="1.25.40.20:FF:000069">
    <property type="entry name" value="Glutaminase, isoform E"/>
    <property type="match status" value="1"/>
</dbReference>
<dbReference type="InterPro" id="IPR036770">
    <property type="entry name" value="Ankyrin_rpt-contain_sf"/>
</dbReference>
<evidence type="ECO:0000259" key="9">
    <source>
        <dbReference type="Pfam" id="PF17959"/>
    </source>
</evidence>
<dbReference type="PROSITE" id="PS50088">
    <property type="entry name" value="ANK_REPEAT"/>
    <property type="match status" value="1"/>
</dbReference>
<dbReference type="PANTHER" id="PTHR12544">
    <property type="entry name" value="GLUTAMINASE"/>
    <property type="match status" value="1"/>
</dbReference>
<dbReference type="EC" id="3.5.1.2" evidence="3"/>
<dbReference type="Pfam" id="PF12796">
    <property type="entry name" value="Ank_2"/>
    <property type="match status" value="1"/>
</dbReference>
<dbReference type="EMBL" id="JAZDUA010000100">
    <property type="protein sequence ID" value="KAK7868112.1"/>
    <property type="molecule type" value="Genomic_DNA"/>
</dbReference>
<dbReference type="Gene3D" id="3.40.710.10">
    <property type="entry name" value="DD-peptidase/beta-lactamase superfamily"/>
    <property type="match status" value="1"/>
</dbReference>
<dbReference type="GO" id="GO:0004359">
    <property type="term" value="F:glutaminase activity"/>
    <property type="evidence" value="ECO:0007669"/>
    <property type="project" value="UniProtKB-EC"/>
</dbReference>
<dbReference type="GO" id="GO:0006543">
    <property type="term" value="P:L-glutamine catabolic process"/>
    <property type="evidence" value="ECO:0007669"/>
    <property type="project" value="TreeGrafter"/>
</dbReference>
<sequence>MMEEEGIRPTDPRLKQFMVRVSKEKDDVDEDTLDEVIDTDLPLIASTLRNLLVIPDFRSFCSHLDQIFEECTDITSGNVASYIPELSKVSPNFWGMSVCTVDGQRYSKGDSTEPFTLQSCSKPLTYGLALQQLGSEKVHQFVGQEPSGEVFNALILDKHDMPHNPMINPGAIIMCGLLKSLVYENHAIDDILAEIMKTVKNLAANEYVGFSNEVYESEKATGFRNCAIAYLMMEKKCFPPSITVDDVLTLYYKSCSILGNCETLSVIAATLANGGVCPLTNKMVLRQDVVQNMLSLMQSCGMYDYSGHFAFQIGLPAKSGVSGGMMLVVPSVMGIGLWSPPLDRLGNSCRCLYFCERLLDFYCMHPYARLGHAVPAREDPTQRPGRDKEEHVIRILCAAARDDVDALQCYFLRNMDMNVRDYDGRSALHVAASEGHLESVRFLIDVCRVDVNARDRFGHTPRKDAEEFGNVYIANVLKCIGAEL</sequence>
<evidence type="ECO:0000256" key="3">
    <source>
        <dbReference type="ARBA" id="ARBA00012918"/>
    </source>
</evidence>
<organism evidence="10 11">
    <name type="scientific">Gryllus longicercus</name>
    <dbReference type="NCBI Taxonomy" id="2509291"/>
    <lineage>
        <taxon>Eukaryota</taxon>
        <taxon>Metazoa</taxon>
        <taxon>Ecdysozoa</taxon>
        <taxon>Arthropoda</taxon>
        <taxon>Hexapoda</taxon>
        <taxon>Insecta</taxon>
        <taxon>Pterygota</taxon>
        <taxon>Neoptera</taxon>
        <taxon>Polyneoptera</taxon>
        <taxon>Orthoptera</taxon>
        <taxon>Ensifera</taxon>
        <taxon>Gryllidea</taxon>
        <taxon>Grylloidea</taxon>
        <taxon>Gryllidae</taxon>
        <taxon>Gryllinae</taxon>
        <taxon>Gryllus</taxon>
    </lineage>
</organism>
<dbReference type="PROSITE" id="PS50297">
    <property type="entry name" value="ANK_REP_REGION"/>
    <property type="match status" value="1"/>
</dbReference>
<dbReference type="PANTHER" id="PTHR12544:SF29">
    <property type="entry name" value="GLUTAMINASE"/>
    <property type="match status" value="1"/>
</dbReference>
<dbReference type="InterPro" id="IPR002110">
    <property type="entry name" value="Ankyrin_rpt"/>
</dbReference>
<evidence type="ECO:0000256" key="1">
    <source>
        <dbReference type="ARBA" id="ARBA00011076"/>
    </source>
</evidence>
<dbReference type="InterPro" id="IPR015868">
    <property type="entry name" value="Glutaminase"/>
</dbReference>
<gene>
    <name evidence="10" type="ORF">R5R35_005554</name>
</gene>
<comment type="similarity">
    <text evidence="1">Belongs to the glutaminase family.</text>
</comment>
<evidence type="ECO:0000256" key="2">
    <source>
        <dbReference type="ARBA" id="ARBA00011881"/>
    </source>
</evidence>
<dbReference type="InterPro" id="IPR012338">
    <property type="entry name" value="Beta-lactam/transpept-like"/>
</dbReference>
<keyword evidence="5" id="KW-0378">Hydrolase</keyword>
<comment type="catalytic activity">
    <reaction evidence="7">
        <text>L-glutamine + H2O = L-glutamate + NH4(+)</text>
        <dbReference type="Rhea" id="RHEA:15889"/>
        <dbReference type="ChEBI" id="CHEBI:15377"/>
        <dbReference type="ChEBI" id="CHEBI:28938"/>
        <dbReference type="ChEBI" id="CHEBI:29985"/>
        <dbReference type="ChEBI" id="CHEBI:58359"/>
        <dbReference type="EC" id="3.5.1.2"/>
    </reaction>
</comment>
<dbReference type="HAMAP" id="MF_00313">
    <property type="entry name" value="Glutaminase"/>
    <property type="match status" value="1"/>
</dbReference>
<dbReference type="AlphaFoldDB" id="A0AAN9VX93"/>
<evidence type="ECO:0000256" key="5">
    <source>
        <dbReference type="ARBA" id="ARBA00022801"/>
    </source>
</evidence>
<keyword evidence="4" id="KW-0677">Repeat</keyword>
<dbReference type="SMART" id="SM00248">
    <property type="entry name" value="ANK"/>
    <property type="match status" value="1"/>
</dbReference>
<reference evidence="10 11" key="1">
    <citation type="submission" date="2024-03" db="EMBL/GenBank/DDBJ databases">
        <title>The genome assembly and annotation of the cricket Gryllus longicercus Weissman &amp; Gray.</title>
        <authorList>
            <person name="Szrajer S."/>
            <person name="Gray D."/>
            <person name="Ylla G."/>
        </authorList>
    </citation>
    <scope>NUCLEOTIDE SEQUENCE [LARGE SCALE GENOMIC DNA]</scope>
    <source>
        <strain evidence="10">DAG 2021-001</strain>
        <tissue evidence="10">Whole body minus gut</tissue>
    </source>
</reference>
<dbReference type="Pfam" id="PF04960">
    <property type="entry name" value="Glutaminase"/>
    <property type="match status" value="1"/>
</dbReference>
<comment type="caution">
    <text evidence="10">The sequence shown here is derived from an EMBL/GenBank/DDBJ whole genome shotgun (WGS) entry which is preliminary data.</text>
</comment>
<comment type="subunit">
    <text evidence="2">Homotetramer.</text>
</comment>
<dbReference type="Proteomes" id="UP001378592">
    <property type="component" value="Unassembled WGS sequence"/>
</dbReference>
<dbReference type="SUPFAM" id="SSF48403">
    <property type="entry name" value="Ankyrin repeat"/>
    <property type="match status" value="1"/>
</dbReference>
<evidence type="ECO:0000256" key="7">
    <source>
        <dbReference type="ARBA" id="ARBA00049534"/>
    </source>
</evidence>
<feature type="domain" description="Glutaminase EF-hand" evidence="9">
    <location>
        <begin position="3"/>
        <end position="55"/>
    </location>
</feature>
<proteinExistence type="inferred from homology"/>